<reference evidence="1" key="2">
    <citation type="journal article" date="2015" name="Data Brief">
        <title>Shoot transcriptome of the giant reed, Arundo donax.</title>
        <authorList>
            <person name="Barrero R.A."/>
            <person name="Guerrero F.D."/>
            <person name="Moolhuijzen P."/>
            <person name="Goolsby J.A."/>
            <person name="Tidwell J."/>
            <person name="Bellgard S.E."/>
            <person name="Bellgard M.I."/>
        </authorList>
    </citation>
    <scope>NUCLEOTIDE SEQUENCE</scope>
    <source>
        <tissue evidence="1">Shoot tissue taken approximately 20 cm above the soil surface</tissue>
    </source>
</reference>
<protein>
    <submittedName>
        <fullName evidence="1">Uncharacterized protein</fullName>
    </submittedName>
</protein>
<dbReference type="EMBL" id="GBRH01174022">
    <property type="protein sequence ID" value="JAE23874.1"/>
    <property type="molecule type" value="Transcribed_RNA"/>
</dbReference>
<evidence type="ECO:0000313" key="1">
    <source>
        <dbReference type="EMBL" id="JAE23874.1"/>
    </source>
</evidence>
<dbReference type="AlphaFoldDB" id="A0A0A9GKB7"/>
<sequence length="34" mass="4112">MYKDHSNMKLYSWIIEGNDKLMANLVEVDIIIKW</sequence>
<accession>A0A0A9GKB7</accession>
<organism evidence="1">
    <name type="scientific">Arundo donax</name>
    <name type="common">Giant reed</name>
    <name type="synonym">Donax arundinaceus</name>
    <dbReference type="NCBI Taxonomy" id="35708"/>
    <lineage>
        <taxon>Eukaryota</taxon>
        <taxon>Viridiplantae</taxon>
        <taxon>Streptophyta</taxon>
        <taxon>Embryophyta</taxon>
        <taxon>Tracheophyta</taxon>
        <taxon>Spermatophyta</taxon>
        <taxon>Magnoliopsida</taxon>
        <taxon>Liliopsida</taxon>
        <taxon>Poales</taxon>
        <taxon>Poaceae</taxon>
        <taxon>PACMAD clade</taxon>
        <taxon>Arundinoideae</taxon>
        <taxon>Arundineae</taxon>
        <taxon>Arundo</taxon>
    </lineage>
</organism>
<name>A0A0A9GKB7_ARUDO</name>
<reference evidence="1" key="1">
    <citation type="submission" date="2014-09" db="EMBL/GenBank/DDBJ databases">
        <authorList>
            <person name="Magalhaes I.L.F."/>
            <person name="Oliveira U."/>
            <person name="Santos F.R."/>
            <person name="Vidigal T.H.D.A."/>
            <person name="Brescovit A.D."/>
            <person name="Santos A.J."/>
        </authorList>
    </citation>
    <scope>NUCLEOTIDE SEQUENCE</scope>
    <source>
        <tissue evidence="1">Shoot tissue taken approximately 20 cm above the soil surface</tissue>
    </source>
</reference>
<proteinExistence type="predicted"/>